<dbReference type="PANTHER" id="PTHR33495">
    <property type="entry name" value="ANTI-SIGMA FACTOR ANTAGONIST TM_1081-RELATED-RELATED"/>
    <property type="match status" value="1"/>
</dbReference>
<proteinExistence type="predicted"/>
<dbReference type="CDD" id="cd07043">
    <property type="entry name" value="STAS_anti-anti-sigma_factors"/>
    <property type="match status" value="1"/>
</dbReference>
<dbReference type="PANTHER" id="PTHR33495:SF2">
    <property type="entry name" value="ANTI-SIGMA FACTOR ANTAGONIST TM_1081-RELATED"/>
    <property type="match status" value="1"/>
</dbReference>
<dbReference type="PROSITE" id="PS50801">
    <property type="entry name" value="STAS"/>
    <property type="match status" value="1"/>
</dbReference>
<dbReference type="InterPro" id="IPR058548">
    <property type="entry name" value="MlaB-like_STAS"/>
</dbReference>
<dbReference type="InterPro" id="IPR036513">
    <property type="entry name" value="STAS_dom_sf"/>
</dbReference>
<feature type="domain" description="STAS" evidence="1">
    <location>
        <begin position="14"/>
        <end position="102"/>
    </location>
</feature>
<comment type="caution">
    <text evidence="2">The sequence shown here is derived from an EMBL/GenBank/DDBJ whole genome shotgun (WGS) entry which is preliminary data.</text>
</comment>
<dbReference type="Gene3D" id="3.30.750.24">
    <property type="entry name" value="STAS domain"/>
    <property type="match status" value="1"/>
</dbReference>
<dbReference type="Proteomes" id="UP001592531">
    <property type="component" value="Unassembled WGS sequence"/>
</dbReference>
<evidence type="ECO:0000313" key="2">
    <source>
        <dbReference type="EMBL" id="MFC1421395.1"/>
    </source>
</evidence>
<keyword evidence="3" id="KW-1185">Reference proteome</keyword>
<dbReference type="EMBL" id="JBHFAB010000039">
    <property type="protein sequence ID" value="MFC1421395.1"/>
    <property type="molecule type" value="Genomic_DNA"/>
</dbReference>
<evidence type="ECO:0000313" key="3">
    <source>
        <dbReference type="Proteomes" id="UP001592531"/>
    </source>
</evidence>
<protein>
    <submittedName>
        <fullName evidence="2">STAS domain-containing protein</fullName>
    </submittedName>
</protein>
<accession>A0ABV6W5Y6</accession>
<reference evidence="2 3" key="1">
    <citation type="submission" date="2024-09" db="EMBL/GenBank/DDBJ databases">
        <authorList>
            <person name="Lee S.D."/>
        </authorList>
    </citation>
    <scope>NUCLEOTIDE SEQUENCE [LARGE SCALE GENOMIC DNA]</scope>
    <source>
        <strain evidence="2 3">N8-3</strain>
    </source>
</reference>
<organism evidence="2 3">
    <name type="scientific">Streptacidiphilus cavernicola</name>
    <dbReference type="NCBI Taxonomy" id="3342716"/>
    <lineage>
        <taxon>Bacteria</taxon>
        <taxon>Bacillati</taxon>
        <taxon>Actinomycetota</taxon>
        <taxon>Actinomycetes</taxon>
        <taxon>Kitasatosporales</taxon>
        <taxon>Streptomycetaceae</taxon>
        <taxon>Streptacidiphilus</taxon>
    </lineage>
</organism>
<dbReference type="Pfam" id="PF13466">
    <property type="entry name" value="STAS_2"/>
    <property type="match status" value="1"/>
</dbReference>
<dbReference type="SUPFAM" id="SSF52091">
    <property type="entry name" value="SpoIIaa-like"/>
    <property type="match status" value="1"/>
</dbReference>
<dbReference type="InterPro" id="IPR002645">
    <property type="entry name" value="STAS_dom"/>
</dbReference>
<gene>
    <name evidence="2" type="ORF">ACEZDE_32850</name>
</gene>
<dbReference type="RefSeq" id="WP_380544530.1">
    <property type="nucleotide sequence ID" value="NZ_JBHFAB010000039.1"/>
</dbReference>
<sequence>MTAVALDGVSTAQILLAGDLDLTTAPTLGPAVRHLLADPVVDRIEIDVALVPFCDSSGLSALLSAQKQATGCGVPLYLVRVTPRLELILDVTGLAGPLCAPS</sequence>
<evidence type="ECO:0000259" key="1">
    <source>
        <dbReference type="PROSITE" id="PS50801"/>
    </source>
</evidence>
<name>A0ABV6W5Y6_9ACTN</name>